<evidence type="ECO:0000313" key="5">
    <source>
        <dbReference type="Proteomes" id="UP000076935"/>
    </source>
</evidence>
<dbReference type="CDD" id="cd08261">
    <property type="entry name" value="Zn_ADH7"/>
    <property type="match status" value="1"/>
</dbReference>
<evidence type="ECO:0000256" key="1">
    <source>
        <dbReference type="ARBA" id="ARBA00023002"/>
    </source>
</evidence>
<organism evidence="4 5">
    <name type="scientific">Domibacillus aminovorans</name>
    <dbReference type="NCBI Taxonomy" id="29332"/>
    <lineage>
        <taxon>Bacteria</taxon>
        <taxon>Bacillati</taxon>
        <taxon>Bacillota</taxon>
        <taxon>Bacilli</taxon>
        <taxon>Bacillales</taxon>
        <taxon>Bacillaceae</taxon>
        <taxon>Domibacillus</taxon>
    </lineage>
</organism>
<keyword evidence="5" id="KW-1185">Reference proteome</keyword>
<dbReference type="PANTHER" id="PTHR43401">
    <property type="entry name" value="L-THREONINE 3-DEHYDROGENASE"/>
    <property type="match status" value="1"/>
</dbReference>
<dbReference type="PANTHER" id="PTHR43401:SF3">
    <property type="entry name" value="L-GALACTONATE-5-DEHYDROGENASE"/>
    <property type="match status" value="1"/>
</dbReference>
<dbReference type="SUPFAM" id="SSF51735">
    <property type="entry name" value="NAD(P)-binding Rossmann-fold domains"/>
    <property type="match status" value="1"/>
</dbReference>
<dbReference type="GO" id="GO:0016491">
    <property type="term" value="F:oxidoreductase activity"/>
    <property type="evidence" value="ECO:0007669"/>
    <property type="project" value="UniProtKB-KW"/>
</dbReference>
<dbReference type="InterPro" id="IPR011032">
    <property type="entry name" value="GroES-like_sf"/>
</dbReference>
<gene>
    <name evidence="4" type="ORF">AWH49_04895</name>
</gene>
<dbReference type="Pfam" id="PF08240">
    <property type="entry name" value="ADH_N"/>
    <property type="match status" value="1"/>
</dbReference>
<proteinExistence type="predicted"/>
<evidence type="ECO:0000259" key="2">
    <source>
        <dbReference type="Pfam" id="PF00107"/>
    </source>
</evidence>
<comment type="caution">
    <text evidence="4">The sequence shown here is derived from an EMBL/GenBank/DDBJ whole genome shotgun (WGS) entry which is preliminary data.</text>
</comment>
<dbReference type="InterPro" id="IPR013149">
    <property type="entry name" value="ADH-like_C"/>
</dbReference>
<dbReference type="EMBL" id="LQWY01000067">
    <property type="protein sequence ID" value="OAH59003.1"/>
    <property type="molecule type" value="Genomic_DNA"/>
</dbReference>
<dbReference type="InterPro" id="IPR050129">
    <property type="entry name" value="Zn_alcohol_dh"/>
</dbReference>
<feature type="domain" description="Alcohol dehydrogenase-like C-terminal" evidence="2">
    <location>
        <begin position="170"/>
        <end position="298"/>
    </location>
</feature>
<dbReference type="Proteomes" id="UP000076935">
    <property type="component" value="Unassembled WGS sequence"/>
</dbReference>
<dbReference type="Gene3D" id="3.40.50.720">
    <property type="entry name" value="NAD(P)-binding Rossmann-like Domain"/>
    <property type="match status" value="1"/>
</dbReference>
<evidence type="ECO:0000313" key="4">
    <source>
        <dbReference type="EMBL" id="OAH59003.1"/>
    </source>
</evidence>
<dbReference type="Gene3D" id="3.90.180.10">
    <property type="entry name" value="Medium-chain alcohol dehydrogenases, catalytic domain"/>
    <property type="match status" value="1"/>
</dbReference>
<dbReference type="InterPro" id="IPR036291">
    <property type="entry name" value="NAD(P)-bd_dom_sf"/>
</dbReference>
<sequence length="338" mass="37112">MKSLVCQQPDQFIMNETEIPSAKEGEALIRISRIGICGTDFHAYRGRQPFFSYPRVLGHELAGEIVTIQANSQNLIAGDQVTIIPYLECGKCIACRNGKPNCCTGLKVLGVHADGGMQEYMVVPITHLMKTNDITADQTATVECFSIGAHAVKRADIQKEEFVIVIGAGPIGLGVMKFAKLAGAKVIALDMNEQRLNFCREWAGVDYTVNVASSNAQEEMMNITNGEFASAVFDVTGNANSMSNAYKMVAHGGRLIYVGLVQADVSFPDPEFHKRELTLLSSRNATRDDFEYVIQSIKEGNIDTDAFITSKTPFDQITQKFESFMKPDSNTIKAMITL</sequence>
<reference evidence="4 5" key="1">
    <citation type="submission" date="2016-01" db="EMBL/GenBank/DDBJ databases">
        <title>Investigation of taxonomic status of Bacillus aminovorans.</title>
        <authorList>
            <person name="Verma A."/>
            <person name="Pal Y."/>
            <person name="Krishnamurthi S."/>
        </authorList>
    </citation>
    <scope>NUCLEOTIDE SEQUENCE [LARGE SCALE GENOMIC DNA]</scope>
    <source>
        <strain evidence="4 5">DSM 1314</strain>
    </source>
</reference>
<keyword evidence="1" id="KW-0560">Oxidoreductase</keyword>
<name>A0A177L067_9BACI</name>
<dbReference type="SUPFAM" id="SSF50129">
    <property type="entry name" value="GroES-like"/>
    <property type="match status" value="1"/>
</dbReference>
<evidence type="ECO:0000259" key="3">
    <source>
        <dbReference type="Pfam" id="PF08240"/>
    </source>
</evidence>
<dbReference type="Pfam" id="PF00107">
    <property type="entry name" value="ADH_zinc_N"/>
    <property type="match status" value="1"/>
</dbReference>
<accession>A0A177L067</accession>
<dbReference type="AlphaFoldDB" id="A0A177L067"/>
<dbReference type="InterPro" id="IPR013154">
    <property type="entry name" value="ADH-like_N"/>
</dbReference>
<feature type="domain" description="Alcohol dehydrogenase-like N-terminal" evidence="3">
    <location>
        <begin position="24"/>
        <end position="132"/>
    </location>
</feature>
<dbReference type="RefSeq" id="WP_063966723.1">
    <property type="nucleotide sequence ID" value="NZ_JBCNAN010000007.1"/>
</dbReference>
<protein>
    <submittedName>
        <fullName evidence="4">Alcohol dehydrogenase</fullName>
    </submittedName>
</protein>